<dbReference type="NCBIfam" id="NF001884">
    <property type="entry name" value="PRK00630.1"/>
    <property type="match status" value="1"/>
</dbReference>
<dbReference type="Pfam" id="PF01402">
    <property type="entry name" value="RHH_1"/>
    <property type="match status" value="1"/>
</dbReference>
<feature type="domain" description="Ribbon-helix-helix protein CopG" evidence="8">
    <location>
        <begin position="5"/>
        <end position="46"/>
    </location>
</feature>
<dbReference type="GO" id="GO:0006355">
    <property type="term" value="P:regulation of DNA-templated transcription"/>
    <property type="evidence" value="ECO:0007669"/>
    <property type="project" value="InterPro"/>
</dbReference>
<dbReference type="NCBIfam" id="NF002169">
    <property type="entry name" value="PRK01002.1"/>
    <property type="match status" value="1"/>
</dbReference>
<dbReference type="InterPro" id="IPR045865">
    <property type="entry name" value="ACT-like_dom_sf"/>
</dbReference>
<dbReference type="CDD" id="cd22231">
    <property type="entry name" value="RHH_NikR_HicB-like"/>
    <property type="match status" value="1"/>
</dbReference>
<dbReference type="Gene3D" id="1.10.1220.10">
    <property type="entry name" value="Met repressor-like"/>
    <property type="match status" value="1"/>
</dbReference>
<evidence type="ECO:0000256" key="5">
    <source>
        <dbReference type="ARBA" id="ARBA00023015"/>
    </source>
</evidence>
<evidence type="ECO:0000259" key="8">
    <source>
        <dbReference type="Pfam" id="PF01402"/>
    </source>
</evidence>
<dbReference type="PANTHER" id="PTHR34719">
    <property type="entry name" value="NICKEL-RESPONSIVE REGULATOR"/>
    <property type="match status" value="1"/>
</dbReference>
<dbReference type="GO" id="GO:0016151">
    <property type="term" value="F:nickel cation binding"/>
    <property type="evidence" value="ECO:0007669"/>
    <property type="project" value="InterPro"/>
</dbReference>
<evidence type="ECO:0000259" key="9">
    <source>
        <dbReference type="Pfam" id="PF08753"/>
    </source>
</evidence>
<reference evidence="10" key="1">
    <citation type="journal article" date="2013" name="Syst. Appl. Microbiol.">
        <title>New insights into the archaeal diversity of a hypersaline microbial mat obtained by a metagenomic approach.</title>
        <authorList>
            <person name="Lopez-Lopez A."/>
            <person name="Richter M."/>
            <person name="Pena A."/>
            <person name="Tamames J."/>
            <person name="Rossello-Mora R."/>
        </authorList>
    </citation>
    <scope>NUCLEOTIDE SEQUENCE</scope>
</reference>
<protein>
    <submittedName>
        <fullName evidence="10">Transcriptional regulator NikR, CopG family</fullName>
    </submittedName>
</protein>
<accession>M1Q1G2</accession>
<dbReference type="PANTHER" id="PTHR34719:SF2">
    <property type="entry name" value="NICKEL-RESPONSIVE REGULATOR"/>
    <property type="match status" value="1"/>
</dbReference>
<dbReference type="Gene3D" id="3.30.70.1150">
    <property type="entry name" value="ACT-like. Chain A, domain 2"/>
    <property type="match status" value="1"/>
</dbReference>
<evidence type="ECO:0000256" key="3">
    <source>
        <dbReference type="ARBA" id="ARBA00022596"/>
    </source>
</evidence>
<dbReference type="InterPro" id="IPR027271">
    <property type="entry name" value="Acetolactate_synth/TF_NikR_C"/>
</dbReference>
<evidence type="ECO:0000313" key="10">
    <source>
        <dbReference type="EMBL" id="AGF93077.1"/>
    </source>
</evidence>
<evidence type="ECO:0000256" key="6">
    <source>
        <dbReference type="ARBA" id="ARBA00023125"/>
    </source>
</evidence>
<dbReference type="GO" id="GO:0010045">
    <property type="term" value="P:response to nickel cation"/>
    <property type="evidence" value="ECO:0007669"/>
    <property type="project" value="InterPro"/>
</dbReference>
<keyword evidence="5" id="KW-0805">Transcription regulation</keyword>
<dbReference type="GO" id="GO:0003677">
    <property type="term" value="F:DNA binding"/>
    <property type="evidence" value="ECO:0007669"/>
    <property type="project" value="UniProtKB-KW"/>
</dbReference>
<comment type="similarity">
    <text evidence="2">Belongs to the transcriptional regulatory CopG/NikR family.</text>
</comment>
<dbReference type="HAMAP" id="MF_00476">
    <property type="entry name" value="NikR"/>
    <property type="match status" value="1"/>
</dbReference>
<keyword evidence="7" id="KW-0804">Transcription</keyword>
<organism evidence="10">
    <name type="scientific">uncultured organism</name>
    <dbReference type="NCBI Taxonomy" id="155900"/>
    <lineage>
        <taxon>unclassified sequences</taxon>
        <taxon>environmental samples</taxon>
    </lineage>
</organism>
<dbReference type="InterPro" id="IPR013321">
    <property type="entry name" value="Arc_rbn_hlx_hlx"/>
</dbReference>
<evidence type="ECO:0000256" key="7">
    <source>
        <dbReference type="ARBA" id="ARBA00023163"/>
    </source>
</evidence>
<gene>
    <name evidence="10" type="ORF">FLSS-9_0009</name>
</gene>
<keyword evidence="4" id="KW-0479">Metal-binding</keyword>
<sequence>MTKSKRFGISLNENLLSKFDEKIEEKMYSNRSEAIRDLIRDFLAEEKMKTPETKIVGTLTLIYNHDEKGITNKLTDLQHQELPHVISSMHVHLDEHNCMETIALKGKAKEVQKTADKLTSAKGVKHGKLTKTTL</sequence>
<evidence type="ECO:0000256" key="1">
    <source>
        <dbReference type="ARBA" id="ARBA00001967"/>
    </source>
</evidence>
<dbReference type="EMBL" id="JX684081">
    <property type="protein sequence ID" value="AGF93077.1"/>
    <property type="molecule type" value="Genomic_DNA"/>
</dbReference>
<keyword evidence="6" id="KW-0238">DNA-binding</keyword>
<dbReference type="Pfam" id="PF08753">
    <property type="entry name" value="NikR_C"/>
    <property type="match status" value="1"/>
</dbReference>
<dbReference type="InterPro" id="IPR002145">
    <property type="entry name" value="CopG"/>
</dbReference>
<evidence type="ECO:0000256" key="2">
    <source>
        <dbReference type="ARBA" id="ARBA00008478"/>
    </source>
</evidence>
<dbReference type="InterPro" id="IPR014864">
    <property type="entry name" value="TF_NikR_Ni-bd_C"/>
</dbReference>
<dbReference type="InterPro" id="IPR022988">
    <property type="entry name" value="Ni_resp_reg_NikR"/>
</dbReference>
<comment type="cofactor">
    <cofactor evidence="1">
        <name>Ni(2+)</name>
        <dbReference type="ChEBI" id="CHEBI:49786"/>
    </cofactor>
</comment>
<dbReference type="AlphaFoldDB" id="M1Q1G2"/>
<dbReference type="SUPFAM" id="SSF55021">
    <property type="entry name" value="ACT-like"/>
    <property type="match status" value="1"/>
</dbReference>
<keyword evidence="3" id="KW-0533">Nickel</keyword>
<dbReference type="SUPFAM" id="SSF47598">
    <property type="entry name" value="Ribbon-helix-helix"/>
    <property type="match status" value="1"/>
</dbReference>
<evidence type="ECO:0000256" key="4">
    <source>
        <dbReference type="ARBA" id="ARBA00022723"/>
    </source>
</evidence>
<dbReference type="InterPro" id="IPR010985">
    <property type="entry name" value="Ribbon_hlx_hlx"/>
</dbReference>
<feature type="domain" description="Transcription factor NikR nickel binding C-terminal" evidence="9">
    <location>
        <begin position="56"/>
        <end position="131"/>
    </location>
</feature>
<dbReference type="NCBIfam" id="NF002815">
    <property type="entry name" value="PRK02967.1"/>
    <property type="match status" value="1"/>
</dbReference>
<dbReference type="NCBIfam" id="NF003381">
    <property type="entry name" value="PRK04460.1"/>
    <property type="match status" value="1"/>
</dbReference>
<proteinExistence type="inferred from homology"/>
<dbReference type="InterPro" id="IPR050192">
    <property type="entry name" value="CopG/NikR_regulator"/>
</dbReference>
<name>M1Q1G2_9ZZZZ</name>